<proteinExistence type="predicted"/>
<protein>
    <submittedName>
        <fullName evidence="1">Uncharacterized protein</fullName>
    </submittedName>
</protein>
<dbReference type="AlphaFoldDB" id="R9PA58"/>
<accession>R9PA58</accession>
<gene>
    <name evidence="1" type="ORF">PHSY_005840</name>
</gene>
<organism evidence="1 2">
    <name type="scientific">Pseudozyma hubeiensis (strain SY62)</name>
    <name type="common">Yeast</name>
    <dbReference type="NCBI Taxonomy" id="1305764"/>
    <lineage>
        <taxon>Eukaryota</taxon>
        <taxon>Fungi</taxon>
        <taxon>Dikarya</taxon>
        <taxon>Basidiomycota</taxon>
        <taxon>Ustilaginomycotina</taxon>
        <taxon>Ustilaginomycetes</taxon>
        <taxon>Ustilaginales</taxon>
        <taxon>Ustilaginaceae</taxon>
        <taxon>Pseudozyma</taxon>
    </lineage>
</organism>
<evidence type="ECO:0000313" key="1">
    <source>
        <dbReference type="EMBL" id="GAC98251.1"/>
    </source>
</evidence>
<dbReference type="EMBL" id="DF238816">
    <property type="protein sequence ID" value="GAC98251.1"/>
    <property type="molecule type" value="Genomic_DNA"/>
</dbReference>
<evidence type="ECO:0000313" key="2">
    <source>
        <dbReference type="Proteomes" id="UP000014071"/>
    </source>
</evidence>
<name>R9PA58_PSEHS</name>
<dbReference type="HOGENOM" id="CLU_1661569_0_0_1"/>
<reference evidence="2" key="1">
    <citation type="journal article" date="2013" name="Genome Announc.">
        <title>Draft genome sequence of the basidiomycetous yeast-like fungus Pseudozyma hubeiensis SY62, which produces an abundant amount of the biosurfactant mannosylerythritol lipids.</title>
        <authorList>
            <person name="Konishi M."/>
            <person name="Hatada Y."/>
            <person name="Horiuchi J."/>
        </authorList>
    </citation>
    <scope>NUCLEOTIDE SEQUENCE [LARGE SCALE GENOMIC DNA]</scope>
    <source>
        <strain evidence="2">SY62</strain>
    </source>
</reference>
<dbReference type="RefSeq" id="XP_012191838.1">
    <property type="nucleotide sequence ID" value="XM_012336448.1"/>
</dbReference>
<dbReference type="GeneID" id="24111117"/>
<dbReference type="Proteomes" id="UP000014071">
    <property type="component" value="Unassembled WGS sequence"/>
</dbReference>
<keyword evidence="2" id="KW-1185">Reference proteome</keyword>
<sequence length="159" mass="18299">MLHSSSVKTNGLWISVSSAKLFICSLRRPDGNLRNDALQLSFLQVCLPVVYFCHDPEQVVRFRLCGFVRMIKLHEWLSPREQVAFEPDGRTVESLTEFRGTYVFPIRGHCVLKQRFGKPVSEDKEALRCTVRLVALSVWNPGREPVTTIRSKLIDVHWC</sequence>